<organism evidence="7 8">
    <name type="scientific">Calicophoron daubneyi</name>
    <name type="common">Rumen fluke</name>
    <name type="synonym">Paramphistomum daubneyi</name>
    <dbReference type="NCBI Taxonomy" id="300641"/>
    <lineage>
        <taxon>Eukaryota</taxon>
        <taxon>Metazoa</taxon>
        <taxon>Spiralia</taxon>
        <taxon>Lophotrochozoa</taxon>
        <taxon>Platyhelminthes</taxon>
        <taxon>Trematoda</taxon>
        <taxon>Digenea</taxon>
        <taxon>Plagiorchiida</taxon>
        <taxon>Pronocephalata</taxon>
        <taxon>Paramphistomoidea</taxon>
        <taxon>Paramphistomidae</taxon>
        <taxon>Calicophoron</taxon>
    </lineage>
</organism>
<feature type="region of interest" description="Disordered" evidence="6">
    <location>
        <begin position="1"/>
        <end position="20"/>
    </location>
</feature>
<evidence type="ECO:0000256" key="2">
    <source>
        <dbReference type="ARBA" id="ARBA00023242"/>
    </source>
</evidence>
<evidence type="ECO:0000256" key="5">
    <source>
        <dbReference type="PROSITE-ProRule" id="PRU00489"/>
    </source>
</evidence>
<dbReference type="Pfam" id="PF05063">
    <property type="entry name" value="MT-A70"/>
    <property type="match status" value="1"/>
</dbReference>
<name>A0AAV2TUF3_CALDB</name>
<dbReference type="PANTHER" id="PTHR13107">
    <property type="entry name" value="N6-ADENOSINE-METHYLTRANSFERASE NON-CATALYTIC SUBUNIT"/>
    <property type="match status" value="1"/>
</dbReference>
<dbReference type="InterPro" id="IPR045123">
    <property type="entry name" value="METTL14-like"/>
</dbReference>
<dbReference type="InterPro" id="IPR029063">
    <property type="entry name" value="SAM-dependent_MTases_sf"/>
</dbReference>
<gene>
    <name evidence="7" type="ORF">CDAUBV1_LOCUS16006</name>
</gene>
<dbReference type="SUPFAM" id="SSF53335">
    <property type="entry name" value="S-adenosyl-L-methionine-dependent methyltransferases"/>
    <property type="match status" value="1"/>
</dbReference>
<comment type="caution">
    <text evidence="7">The sequence shown here is derived from an EMBL/GenBank/DDBJ whole genome shotgun (WGS) entry which is preliminary data.</text>
</comment>
<dbReference type="PROSITE" id="PS51143">
    <property type="entry name" value="MT_A70"/>
    <property type="match status" value="1"/>
</dbReference>
<protein>
    <recommendedName>
        <fullName evidence="4">N(6)-adenosine-methyltransferase non-catalytic subunit METTL14</fullName>
    </recommendedName>
    <alternativeName>
        <fullName evidence="3">Methyltransferase-like protein 14</fullName>
    </alternativeName>
</protein>
<comment type="similarity">
    <text evidence="5">Belongs to the MT-A70-like family.</text>
</comment>
<proteinExistence type="inferred from homology"/>
<feature type="region of interest" description="Disordered" evidence="6">
    <location>
        <begin position="496"/>
        <end position="520"/>
    </location>
</feature>
<evidence type="ECO:0000256" key="4">
    <source>
        <dbReference type="ARBA" id="ARBA00049757"/>
    </source>
</evidence>
<dbReference type="EMBL" id="CAXLJL010000778">
    <property type="protein sequence ID" value="CAL5140711.1"/>
    <property type="molecule type" value="Genomic_DNA"/>
</dbReference>
<accession>A0AAV2TUF3</accession>
<dbReference type="PROSITE" id="PS51592">
    <property type="entry name" value="SAM_MTA70L_2"/>
    <property type="match status" value="1"/>
</dbReference>
<evidence type="ECO:0000313" key="7">
    <source>
        <dbReference type="EMBL" id="CAL5140711.1"/>
    </source>
</evidence>
<dbReference type="GO" id="GO:0036396">
    <property type="term" value="C:RNA N6-methyladenosine methyltransferase complex"/>
    <property type="evidence" value="ECO:0007669"/>
    <property type="project" value="TreeGrafter"/>
</dbReference>
<dbReference type="PANTHER" id="PTHR13107:SF0">
    <property type="entry name" value="N6-ADENOSINE-METHYLTRANSFERASE NON-CATALYTIC SUBUNIT"/>
    <property type="match status" value="1"/>
</dbReference>
<evidence type="ECO:0000256" key="3">
    <source>
        <dbReference type="ARBA" id="ARBA00032942"/>
    </source>
</evidence>
<dbReference type="Proteomes" id="UP001497525">
    <property type="component" value="Unassembled WGS sequence"/>
</dbReference>
<evidence type="ECO:0000313" key="8">
    <source>
        <dbReference type="Proteomes" id="UP001497525"/>
    </source>
</evidence>
<dbReference type="AlphaFoldDB" id="A0AAV2TUF3"/>
<feature type="compositionally biased region" description="Polar residues" evidence="6">
    <location>
        <begin position="199"/>
        <end position="219"/>
    </location>
</feature>
<keyword evidence="2" id="KW-0539">Nucleus</keyword>
<comment type="subcellular location">
    <subcellularLocation>
        <location evidence="1">Nucleus</location>
    </subcellularLocation>
</comment>
<dbReference type="GO" id="GO:0003729">
    <property type="term" value="F:mRNA binding"/>
    <property type="evidence" value="ECO:0007669"/>
    <property type="project" value="TreeGrafter"/>
</dbReference>
<dbReference type="InterPro" id="IPR007757">
    <property type="entry name" value="MT-A70-like"/>
</dbReference>
<evidence type="ECO:0000256" key="1">
    <source>
        <dbReference type="ARBA" id="ARBA00004123"/>
    </source>
</evidence>
<dbReference type="GO" id="GO:0005634">
    <property type="term" value="C:nucleus"/>
    <property type="evidence" value="ECO:0007669"/>
    <property type="project" value="UniProtKB-SubCell"/>
</dbReference>
<reference evidence="7" key="1">
    <citation type="submission" date="2024-06" db="EMBL/GenBank/DDBJ databases">
        <authorList>
            <person name="Liu X."/>
            <person name="Lenzi L."/>
            <person name="Haldenby T S."/>
            <person name="Uol C."/>
        </authorList>
    </citation>
    <scope>NUCLEOTIDE SEQUENCE</scope>
</reference>
<sequence>MDLERESPAPDESESNSSNLDNSVAVLEAVKDRLNVFRTRQTKRRLIILHHLSDSNDLAEGHSCRNKIDLGAQHRRFVKALGPFHSARRQLDEMVYRKRVILPVISRLQPPKLSRKLVERLEHLLCNGALPINPNGGIGISMMDGSCAKTKIKSLTRITSSRSLTDASSDDGRGALSVPSQAGNNSDTRDPADLMIKNYTGSSTFLKGTQSANPHNDYSQHFVDTGERPQNFIRDTGLRNRFEEYPKLRELIRLKDELIQSRATPPMYLQADLKTFDLTKLQSKFDVVLIEPPLEEYNRMHGAMFDQHWTWDEVERLEIEQIVAPRSFVWIWCGSGEGLDAARKCLRKWGFRRCEDICWIKTNCGGPGHEALEPGAVFQRTKEHCLMGIHGTVRRSTDGDFIHANIDIDLIIEEAPKYGGYAAKDKPTEIFHIIEHFCLGRRRLHLFGRDSTLRAGWLTVGSELSASNFDARLYASNFSKEPNGLLLGSTEEIERLRPKSPPPRHPNQASAVGVPTGLDNSSGSGVDCANQIGFVPSGAPSVPGHLGNLLHPMSIASSVGGANPSTIPSLLSGASGSLGRHVGNQRGSKSGVLQPSLLGLPSSLPLGASSNISRGSLSTFSRPLSATVRDTMRSTHNSLATPLMTAASASRSLAALQAVVNAQQAVLHSNLFPPMPALWPPSNLAMALAAAAAATGSPALPSSSSSIPSQVGTPVRTPLSDSPLISSLLAAGKLSPAMLAALSSTNVSSPLGLASLANTMRGLNHDMSAPNSRHHHAGGGWH</sequence>
<evidence type="ECO:0000256" key="6">
    <source>
        <dbReference type="SAM" id="MobiDB-lite"/>
    </source>
</evidence>
<feature type="region of interest" description="Disordered" evidence="6">
    <location>
        <begin position="160"/>
        <end position="225"/>
    </location>
</feature>